<dbReference type="PANTHER" id="PTHR35332">
    <property type="entry name" value="REGULATION OF ENOLASE PROTEIN 1"/>
    <property type="match status" value="1"/>
</dbReference>
<dbReference type="Proteomes" id="UP000054683">
    <property type="component" value="Unassembled WGS sequence"/>
</dbReference>
<dbReference type="OrthoDB" id="9808724at2"/>
<dbReference type="InterPro" id="IPR013320">
    <property type="entry name" value="ConA-like_dom_sf"/>
</dbReference>
<reference evidence="1 2" key="1">
    <citation type="submission" date="2016-01" db="EMBL/GenBank/DDBJ databases">
        <authorList>
            <person name="Oliw E.H."/>
        </authorList>
    </citation>
    <scope>NUCLEOTIDE SEQUENCE [LARGE SCALE GENOMIC DNA]</scope>
    <source>
        <strain evidence="1">LMG 27134</strain>
    </source>
</reference>
<dbReference type="AlphaFoldDB" id="A0A158IB19"/>
<proteinExistence type="predicted"/>
<evidence type="ECO:0000313" key="2">
    <source>
        <dbReference type="Proteomes" id="UP000054683"/>
    </source>
</evidence>
<sequence>MRLNDLIACGNENGDAKITEDTVSLRANSKTDWFFSPVGTTRMENVIAASTKVADPIFSLSARVSVDFSSPYDAGALFIRTGVDTWAKLAFEYSANCRPTIVSVVTRTTSDDSDGPIHNGDHVWLRVYCDGQALAFHFSEDGKYWRFLRWFAIPDLGSRPVEVGFGVQSPTGDGSMARFSDIRYSTAPLENLRNGT</sequence>
<name>A0A158IB19_9BURK</name>
<dbReference type="SUPFAM" id="SSF49899">
    <property type="entry name" value="Concanavalin A-like lectins/glucanases"/>
    <property type="match status" value="1"/>
</dbReference>
<evidence type="ECO:0008006" key="3">
    <source>
        <dbReference type="Google" id="ProtNLM"/>
    </source>
</evidence>
<protein>
    <recommendedName>
        <fullName evidence="3">DUF1349 domain-containing protein</fullName>
    </recommendedName>
</protein>
<dbReference type="InterPro" id="IPR009784">
    <property type="entry name" value="DUF1349"/>
</dbReference>
<evidence type="ECO:0000313" key="1">
    <source>
        <dbReference type="EMBL" id="SAL53657.1"/>
    </source>
</evidence>
<dbReference type="PANTHER" id="PTHR35332:SF2">
    <property type="entry name" value="REGULATION OF ENOLASE PROTEIN 1"/>
    <property type="match status" value="1"/>
</dbReference>
<dbReference type="Pfam" id="PF07081">
    <property type="entry name" value="DUF1349"/>
    <property type="match status" value="1"/>
</dbReference>
<dbReference type="EMBL" id="FCOK02000046">
    <property type="protein sequence ID" value="SAL53657.1"/>
    <property type="molecule type" value="Genomic_DNA"/>
</dbReference>
<dbReference type="Gene3D" id="2.60.120.200">
    <property type="match status" value="1"/>
</dbReference>
<accession>A0A158IB19</accession>
<gene>
    <name evidence="1" type="ORF">AWB69_05655</name>
</gene>
<dbReference type="RefSeq" id="WP_062089997.1">
    <property type="nucleotide sequence ID" value="NZ_FCOK02000046.1"/>
</dbReference>
<organism evidence="1 2">
    <name type="scientific">Caballeronia udeis</name>
    <dbReference type="NCBI Taxonomy" id="1232866"/>
    <lineage>
        <taxon>Bacteria</taxon>
        <taxon>Pseudomonadati</taxon>
        <taxon>Pseudomonadota</taxon>
        <taxon>Betaproteobacteria</taxon>
        <taxon>Burkholderiales</taxon>
        <taxon>Burkholderiaceae</taxon>
        <taxon>Caballeronia</taxon>
    </lineage>
</organism>